<dbReference type="InterPro" id="IPR043502">
    <property type="entry name" value="DNA/RNA_pol_sf"/>
</dbReference>
<name>A0A481ZJU6_ORBOL</name>
<dbReference type="EMBL" id="MK571436">
    <property type="protein sequence ID" value="QBL02024.1"/>
    <property type="molecule type" value="Genomic_DNA"/>
</dbReference>
<dbReference type="GeneID" id="39411705"/>
<feature type="domain" description="Reverse transcriptase" evidence="2">
    <location>
        <begin position="110"/>
        <end position="397"/>
    </location>
</feature>
<dbReference type="SUPFAM" id="SSF56672">
    <property type="entry name" value="DNA/RNA polymerases"/>
    <property type="match status" value="1"/>
</dbReference>
<keyword evidence="3" id="KW-0496">Mitochondrion</keyword>
<sequence>MRRRSHRSSLKPEKVKPGKAKDDSRVTIAKTQRTRKTVSITNENLRSFVQSKLDQYKDVDDRFNGIIKILADPGYLQFCYMLIKGKPGNMSKGITNETLDGIKYEWFLEISEEIKTGKIKFKPARRVLIPKPGKIEKRPLWVGAPREKIIQKGLQIILETIYEPKFLDCSYGFRPKRSTHGALKKLHLQAHQFTWVIQGDISKCFDKIPHNIIIKLIQKEIKCDKFLTIIHKTLSAGYIDPITNQPNSPNIGTPQGSVLSPLLANIVLHEMDKYITENIAPKFHLGTRRRGNPEYKKIIYARDPKNPNRTDEGAKIALKLVRKMNRQDPLDPNFRRNMYIRYADDFIFLLEGPLTEAQWIKTEIKEFLYQHTGLELNTEKTIITHLQDGFEFLGAHIKTLKKQDFRMKTKTRTGKIISMRASVRARVDMPTEKIIKKLLELGFLKRNHLNKLLAKPYMKLVNLDHTTILQFFNSKIQGLLNYYTFAGNRVKLFNIIWLLKQSAAKTLARKFKLKSMRHIFTKFGPDLTDPKTDYMLRTPDSLKTIHQYNCETPQYPALQTLEQDWHGRLTTTNIFKICMLCHSPTSIEMHHVRTVKDVRAKMASRTALFAQWIGAVKRKQVPLCQYHYTLYHQGKLLNYELNQISNYTENIKVDI</sequence>
<evidence type="ECO:0000256" key="1">
    <source>
        <dbReference type="SAM" id="MobiDB-lite"/>
    </source>
</evidence>
<accession>A0A481ZJU6</accession>
<proteinExistence type="predicted"/>
<dbReference type="GO" id="GO:0005739">
    <property type="term" value="C:mitochondrion"/>
    <property type="evidence" value="ECO:0007669"/>
    <property type="project" value="UniProtKB-ARBA"/>
</dbReference>
<dbReference type="InterPro" id="IPR024937">
    <property type="entry name" value="Domain_X"/>
</dbReference>
<dbReference type="Pfam" id="PF00078">
    <property type="entry name" value="RVT_1"/>
    <property type="match status" value="1"/>
</dbReference>
<dbReference type="PANTHER" id="PTHR34047:SF8">
    <property type="entry name" value="PROTEIN YKFC"/>
    <property type="match status" value="1"/>
</dbReference>
<dbReference type="PANTHER" id="PTHR34047">
    <property type="entry name" value="NUCLEAR INTRON MATURASE 1, MITOCHONDRIAL-RELATED"/>
    <property type="match status" value="1"/>
</dbReference>
<evidence type="ECO:0000313" key="3">
    <source>
        <dbReference type="EMBL" id="QBL02024.1"/>
    </source>
</evidence>
<dbReference type="GO" id="GO:0006397">
    <property type="term" value="P:mRNA processing"/>
    <property type="evidence" value="ECO:0007669"/>
    <property type="project" value="InterPro"/>
</dbReference>
<organism evidence="3">
    <name type="scientific">Orbilia oligospora</name>
    <name type="common">Nematode-trapping fungus</name>
    <name type="synonym">Arthrobotrys oligospora</name>
    <dbReference type="NCBI Taxonomy" id="2813651"/>
    <lineage>
        <taxon>Eukaryota</taxon>
        <taxon>Fungi</taxon>
        <taxon>Dikarya</taxon>
        <taxon>Ascomycota</taxon>
        <taxon>Pezizomycotina</taxon>
        <taxon>Orbiliomycetes</taxon>
        <taxon>Orbiliales</taxon>
        <taxon>Orbiliaceae</taxon>
        <taxon>Orbilia</taxon>
    </lineage>
</organism>
<gene>
    <name evidence="3" type="primary">orf36</name>
</gene>
<dbReference type="InterPro" id="IPR051083">
    <property type="entry name" value="GrpII_Intron_Splice-Mob/Def"/>
</dbReference>
<reference evidence="3" key="2">
    <citation type="submission" date="2019-02" db="EMBL/GenBank/DDBJ databases">
        <authorList>
            <person name="Jiang L.L."/>
            <person name="Zhang Y."/>
        </authorList>
    </citation>
    <scope>NUCLEOTIDE SEQUENCE</scope>
</reference>
<dbReference type="InterPro" id="IPR000477">
    <property type="entry name" value="RT_dom"/>
</dbReference>
<feature type="compositionally biased region" description="Basic and acidic residues" evidence="1">
    <location>
        <begin position="10"/>
        <end position="25"/>
    </location>
</feature>
<dbReference type="AlphaFoldDB" id="A0A481ZJU6"/>
<dbReference type="CDD" id="cd01651">
    <property type="entry name" value="RT_G2_intron"/>
    <property type="match status" value="1"/>
</dbReference>
<geneLocation type="mitochondrion" evidence="3"/>
<protein>
    <recommendedName>
        <fullName evidence="2">Reverse transcriptase domain-containing protein</fullName>
    </recommendedName>
</protein>
<feature type="region of interest" description="Disordered" evidence="1">
    <location>
        <begin position="1"/>
        <end position="25"/>
    </location>
</feature>
<reference evidence="3" key="1">
    <citation type="journal article" date="2018" name="Mitochondrial DNA Part B Resour">
        <title>The complete mitochondrial genomes of the nematode-trapping fungus Arthrobotrys oligospora.</title>
        <authorList>
            <person name="Jiang L."/>
            <person name="Zhang Y."/>
            <person name="Xu J."/>
            <person name="Zhang K.-Q."/>
            <person name="Zhang Y."/>
        </authorList>
    </citation>
    <scope>NUCLEOTIDE SEQUENCE</scope>
</reference>
<evidence type="ECO:0000259" key="2">
    <source>
        <dbReference type="PROSITE" id="PS50878"/>
    </source>
</evidence>
<dbReference type="RefSeq" id="YP_009568394.1">
    <property type="nucleotide sequence ID" value="NC_041246.1"/>
</dbReference>
<dbReference type="PROSITE" id="PS50878">
    <property type="entry name" value="RT_POL"/>
    <property type="match status" value="1"/>
</dbReference>
<dbReference type="Pfam" id="PF01348">
    <property type="entry name" value="Intron_maturas2"/>
    <property type="match status" value="1"/>
</dbReference>